<organism evidence="3 4">
    <name type="scientific">Glycomyces tritici</name>
    <dbReference type="NCBI Taxonomy" id="2665176"/>
    <lineage>
        <taxon>Bacteria</taxon>
        <taxon>Bacillati</taxon>
        <taxon>Actinomycetota</taxon>
        <taxon>Actinomycetes</taxon>
        <taxon>Glycomycetales</taxon>
        <taxon>Glycomycetaceae</taxon>
        <taxon>Glycomyces</taxon>
    </lineage>
</organism>
<dbReference type="Proteomes" id="UP001171902">
    <property type="component" value="Unassembled WGS sequence"/>
</dbReference>
<evidence type="ECO:0000313" key="3">
    <source>
        <dbReference type="EMBL" id="MDN3243457.1"/>
    </source>
</evidence>
<dbReference type="SUPFAM" id="SSF50998">
    <property type="entry name" value="Quinoprotein alcohol dehydrogenase-like"/>
    <property type="match status" value="1"/>
</dbReference>
<proteinExistence type="predicted"/>
<feature type="signal peptide" evidence="2">
    <location>
        <begin position="1"/>
        <end position="26"/>
    </location>
</feature>
<protein>
    <recommendedName>
        <fullName evidence="5">PQQ-binding-like beta-propeller repeat protein</fullName>
    </recommendedName>
</protein>
<dbReference type="EMBL" id="JAUEMJ010000013">
    <property type="protein sequence ID" value="MDN3243457.1"/>
    <property type="molecule type" value="Genomic_DNA"/>
</dbReference>
<feature type="compositionally biased region" description="Acidic residues" evidence="1">
    <location>
        <begin position="32"/>
        <end position="43"/>
    </location>
</feature>
<keyword evidence="4" id="KW-1185">Reference proteome</keyword>
<sequence>MGIQVRAGLGAAMAAALLLISACGEANPGDDGVTDEAGAEEPTESAPAPELPAFDPPTKFDAAAPAAMPAEASDSKVSIGGTNILPLPVALSGTTAFVASVNRLQVVDAITGEVLTTVEPELAAANQPGIGVFVGSNPTEAPLVAEVDGTAMVLVPFVVDREAAGTEAPGRALELIAVDAATFEPAFTATIDLADWADDSYNSVNAVALAHSEGVVAVEVSGGGSQTIGIDLATREAVWTRDFGVDVVAGDTLVGWPVQGSTGIEEGIAGLSVKDGEPKWQGNMDYDGHGLKPAGPKFFVSIKDETLSYTEDVFNIVDAATGTVVDSGVGDYALIDCLYDGAETTTCFRRGEDWAGAFDAATGEWLWSLPDEAGSRIAPMVTTVWHGAVYGLTENGPVVLDARTGADLEVAPGAAPYLVNEYVGIAADEASGGVAAFPATA</sequence>
<evidence type="ECO:0000256" key="1">
    <source>
        <dbReference type="SAM" id="MobiDB-lite"/>
    </source>
</evidence>
<accession>A0ABT7YXU3</accession>
<name>A0ABT7YXU3_9ACTN</name>
<dbReference type="InterPro" id="IPR011047">
    <property type="entry name" value="Quinoprotein_ADH-like_sf"/>
</dbReference>
<feature type="compositionally biased region" description="Low complexity" evidence="1">
    <location>
        <begin position="44"/>
        <end position="67"/>
    </location>
</feature>
<keyword evidence="2" id="KW-0732">Signal</keyword>
<dbReference type="RefSeq" id="WP_289959858.1">
    <property type="nucleotide sequence ID" value="NZ_JAUEMJ010000013.1"/>
</dbReference>
<gene>
    <name evidence="3" type="ORF">QWI33_27330</name>
</gene>
<reference evidence="3" key="1">
    <citation type="submission" date="2023-06" db="EMBL/GenBank/DDBJ databases">
        <title>Gycomyces niveus sp.nov., a novel actinomycete isolated from soil in Shouguang.</title>
        <authorList>
            <person name="Yang X."/>
            <person name="Zhao J."/>
        </authorList>
    </citation>
    <scope>NUCLEOTIDE SEQUENCE</scope>
    <source>
        <strain evidence="3">NEAU C2</strain>
    </source>
</reference>
<feature type="region of interest" description="Disordered" evidence="1">
    <location>
        <begin position="29"/>
        <end position="67"/>
    </location>
</feature>
<feature type="chain" id="PRO_5045644560" description="PQQ-binding-like beta-propeller repeat protein" evidence="2">
    <location>
        <begin position="27"/>
        <end position="441"/>
    </location>
</feature>
<dbReference type="PROSITE" id="PS51257">
    <property type="entry name" value="PROKAR_LIPOPROTEIN"/>
    <property type="match status" value="1"/>
</dbReference>
<evidence type="ECO:0000313" key="4">
    <source>
        <dbReference type="Proteomes" id="UP001171902"/>
    </source>
</evidence>
<evidence type="ECO:0008006" key="5">
    <source>
        <dbReference type="Google" id="ProtNLM"/>
    </source>
</evidence>
<evidence type="ECO:0000256" key="2">
    <source>
        <dbReference type="SAM" id="SignalP"/>
    </source>
</evidence>
<comment type="caution">
    <text evidence="3">The sequence shown here is derived from an EMBL/GenBank/DDBJ whole genome shotgun (WGS) entry which is preliminary data.</text>
</comment>